<keyword evidence="5" id="KW-1133">Transmembrane helix</keyword>
<dbReference type="InterPro" id="IPR003661">
    <property type="entry name" value="HisK_dim/P_dom"/>
</dbReference>
<evidence type="ECO:0000256" key="1">
    <source>
        <dbReference type="ARBA" id="ARBA00000085"/>
    </source>
</evidence>
<keyword evidence="5" id="KW-0812">Transmembrane</keyword>
<dbReference type="SUPFAM" id="SSF55874">
    <property type="entry name" value="ATPase domain of HSP90 chaperone/DNA topoisomerase II/histidine kinase"/>
    <property type="match status" value="1"/>
</dbReference>
<dbReference type="AlphaFoldDB" id="A0A7K3WM81"/>
<dbReference type="Proteomes" id="UP000486602">
    <property type="component" value="Unassembled WGS sequence"/>
</dbReference>
<dbReference type="PRINTS" id="PR00344">
    <property type="entry name" value="BCTRLSENSOR"/>
</dbReference>
<gene>
    <name evidence="7" type="ORF">G3O08_04500</name>
</gene>
<proteinExistence type="predicted"/>
<dbReference type="GO" id="GO:0000155">
    <property type="term" value="F:phosphorelay sensor kinase activity"/>
    <property type="evidence" value="ECO:0007669"/>
    <property type="project" value="InterPro"/>
</dbReference>
<protein>
    <recommendedName>
        <fullName evidence="2">histidine kinase</fullName>
        <ecNumber evidence="2">2.7.13.3</ecNumber>
    </recommendedName>
</protein>
<sequence length="319" mass="35540">MEHLYLITLIVTINFVGMFFTIKNIRKKRQALNKLNTKLETKQKDLEQSNLALTKSIQELKATQNQLIQSEKMASLGELTAGIAHEIQNPLNFVNNFAELSKELLAEMLQELKNGDSQEANAIADNIIQNLEKINHHGKRADNIVKGMLQHSRTNTGSKDPTDINVLADEYLRLAYHGLRAKDKSFNADIKINFDESLGKINVVPEDIGRVLLNLFNNAFYAVQEKTKEEKSGFDPVVSVSTKKVGDNIEIHVSDNGNGIPQKILAKIFQPFFTTKPTGQGTGLGLSLSYDIVKAHRGELKVETEVGKGTTFIIELPIS</sequence>
<evidence type="ECO:0000256" key="5">
    <source>
        <dbReference type="SAM" id="Phobius"/>
    </source>
</evidence>
<dbReference type="Pfam" id="PF02518">
    <property type="entry name" value="HATPase_c"/>
    <property type="match status" value="1"/>
</dbReference>
<dbReference type="Gene3D" id="1.10.287.130">
    <property type="match status" value="1"/>
</dbReference>
<dbReference type="PANTHER" id="PTHR43065">
    <property type="entry name" value="SENSOR HISTIDINE KINASE"/>
    <property type="match status" value="1"/>
</dbReference>
<keyword evidence="4" id="KW-0175">Coiled coil</keyword>
<dbReference type="PROSITE" id="PS50109">
    <property type="entry name" value="HIS_KIN"/>
    <property type="match status" value="1"/>
</dbReference>
<dbReference type="SUPFAM" id="SSF47384">
    <property type="entry name" value="Homodimeric domain of signal transducing histidine kinase"/>
    <property type="match status" value="1"/>
</dbReference>
<name>A0A7K3WM81_9FLAO</name>
<accession>A0A7K3WM81</accession>
<dbReference type="InterPro" id="IPR005467">
    <property type="entry name" value="His_kinase_dom"/>
</dbReference>
<dbReference type="SMART" id="SM00387">
    <property type="entry name" value="HATPase_c"/>
    <property type="match status" value="1"/>
</dbReference>
<dbReference type="EMBL" id="JAAGVY010000005">
    <property type="protein sequence ID" value="NEN22760.1"/>
    <property type="molecule type" value="Genomic_DNA"/>
</dbReference>
<dbReference type="InterPro" id="IPR036890">
    <property type="entry name" value="HATPase_C_sf"/>
</dbReference>
<keyword evidence="5" id="KW-0472">Membrane</keyword>
<dbReference type="InterPro" id="IPR036097">
    <property type="entry name" value="HisK_dim/P_sf"/>
</dbReference>
<comment type="catalytic activity">
    <reaction evidence="1">
        <text>ATP + protein L-histidine = ADP + protein N-phospho-L-histidine.</text>
        <dbReference type="EC" id="2.7.13.3"/>
    </reaction>
</comment>
<dbReference type="Gene3D" id="3.30.565.10">
    <property type="entry name" value="Histidine kinase-like ATPase, C-terminal domain"/>
    <property type="match status" value="1"/>
</dbReference>
<dbReference type="InterPro" id="IPR003594">
    <property type="entry name" value="HATPase_dom"/>
</dbReference>
<feature type="coiled-coil region" evidence="4">
    <location>
        <begin position="22"/>
        <end position="63"/>
    </location>
</feature>
<dbReference type="CDD" id="cd00082">
    <property type="entry name" value="HisKA"/>
    <property type="match status" value="1"/>
</dbReference>
<keyword evidence="3" id="KW-0597">Phosphoprotein</keyword>
<dbReference type="Pfam" id="PF00512">
    <property type="entry name" value="HisKA"/>
    <property type="match status" value="1"/>
</dbReference>
<evidence type="ECO:0000256" key="3">
    <source>
        <dbReference type="ARBA" id="ARBA00022553"/>
    </source>
</evidence>
<feature type="domain" description="Histidine kinase" evidence="6">
    <location>
        <begin position="82"/>
        <end position="319"/>
    </location>
</feature>
<dbReference type="SMART" id="SM00388">
    <property type="entry name" value="HisKA"/>
    <property type="match status" value="1"/>
</dbReference>
<dbReference type="PANTHER" id="PTHR43065:SF42">
    <property type="entry name" value="TWO-COMPONENT SENSOR PPRA"/>
    <property type="match status" value="1"/>
</dbReference>
<evidence type="ECO:0000313" key="8">
    <source>
        <dbReference type="Proteomes" id="UP000486602"/>
    </source>
</evidence>
<dbReference type="EC" id="2.7.13.3" evidence="2"/>
<evidence type="ECO:0000313" key="7">
    <source>
        <dbReference type="EMBL" id="NEN22760.1"/>
    </source>
</evidence>
<keyword evidence="8" id="KW-1185">Reference proteome</keyword>
<dbReference type="InterPro" id="IPR004358">
    <property type="entry name" value="Sig_transdc_His_kin-like_C"/>
</dbReference>
<evidence type="ECO:0000259" key="6">
    <source>
        <dbReference type="PROSITE" id="PS50109"/>
    </source>
</evidence>
<evidence type="ECO:0000256" key="4">
    <source>
        <dbReference type="SAM" id="Coils"/>
    </source>
</evidence>
<reference evidence="7 8" key="1">
    <citation type="submission" date="2020-02" db="EMBL/GenBank/DDBJ databases">
        <title>Out from the shadows clarifying the taxonomy of the family Cryomorphaceae and related taxa by utilizing the GTDB taxonomic framework.</title>
        <authorList>
            <person name="Bowman J.P."/>
        </authorList>
    </citation>
    <scope>NUCLEOTIDE SEQUENCE [LARGE SCALE GENOMIC DNA]</scope>
    <source>
        <strain evidence="7 8">QSSC 1-22</strain>
    </source>
</reference>
<feature type="transmembrane region" description="Helical" evidence="5">
    <location>
        <begin position="6"/>
        <end position="25"/>
    </location>
</feature>
<comment type="caution">
    <text evidence="7">The sequence shown here is derived from an EMBL/GenBank/DDBJ whole genome shotgun (WGS) entry which is preliminary data.</text>
</comment>
<evidence type="ECO:0000256" key="2">
    <source>
        <dbReference type="ARBA" id="ARBA00012438"/>
    </source>
</evidence>
<organism evidence="7 8">
    <name type="scientific">Cryomorpha ignava</name>
    <dbReference type="NCBI Taxonomy" id="101383"/>
    <lineage>
        <taxon>Bacteria</taxon>
        <taxon>Pseudomonadati</taxon>
        <taxon>Bacteroidota</taxon>
        <taxon>Flavobacteriia</taxon>
        <taxon>Flavobacteriales</taxon>
        <taxon>Cryomorphaceae</taxon>
        <taxon>Cryomorpha</taxon>
    </lineage>
</organism>